<keyword evidence="2" id="KW-1185">Reference proteome</keyword>
<evidence type="ECO:0000313" key="1">
    <source>
        <dbReference type="EMBL" id="GHD59548.1"/>
    </source>
</evidence>
<comment type="caution">
    <text evidence="1">The sequence shown here is derived from an EMBL/GenBank/DDBJ whole genome shotgun (WGS) entry which is preliminary data.</text>
</comment>
<dbReference type="Proteomes" id="UP000604737">
    <property type="component" value="Unassembled WGS sequence"/>
</dbReference>
<proteinExistence type="predicted"/>
<accession>A0ABQ3GZ85</accession>
<gene>
    <name evidence="1" type="ORF">GCM10007350_11190</name>
</gene>
<organism evidence="1 2">
    <name type="scientific">Jeongeupia chitinilytica</name>
    <dbReference type="NCBI Taxonomy" id="1041641"/>
    <lineage>
        <taxon>Bacteria</taxon>
        <taxon>Pseudomonadati</taxon>
        <taxon>Pseudomonadota</taxon>
        <taxon>Betaproteobacteria</taxon>
        <taxon>Neisseriales</taxon>
        <taxon>Chitinibacteraceae</taxon>
        <taxon>Jeongeupia</taxon>
    </lineage>
</organism>
<dbReference type="RefSeq" id="WP_189459167.1">
    <property type="nucleotide sequence ID" value="NZ_BMYO01000002.1"/>
</dbReference>
<name>A0ABQ3GZ85_9NEIS</name>
<evidence type="ECO:0000313" key="2">
    <source>
        <dbReference type="Proteomes" id="UP000604737"/>
    </source>
</evidence>
<sequence>MSCETLHGLRTIRLLGELGNRFGREHRFAVASPAEALRALGANCPGFRVFLSDPARQAVRYQLLVGETPLADLEDGLQLRHGAQVTYTIAPVLEGAKDSGLGRIFSGIAMVAAAWFTKGASLSWGGYKEVVSAAGLVGFSASMGTALVLGGVAQLIAPTPNYDQSGADSEASSLFAGPVNTTAQGGAVPLLYGRLTVGSAVISAGIQSQDIPV</sequence>
<reference evidence="2" key="1">
    <citation type="journal article" date="2019" name="Int. J. Syst. Evol. Microbiol.">
        <title>The Global Catalogue of Microorganisms (GCM) 10K type strain sequencing project: providing services to taxonomists for standard genome sequencing and annotation.</title>
        <authorList>
            <consortium name="The Broad Institute Genomics Platform"/>
            <consortium name="The Broad Institute Genome Sequencing Center for Infectious Disease"/>
            <person name="Wu L."/>
            <person name="Ma J."/>
        </authorList>
    </citation>
    <scope>NUCLEOTIDE SEQUENCE [LARGE SCALE GENOMIC DNA]</scope>
    <source>
        <strain evidence="2">KCTC 23701</strain>
    </source>
</reference>
<dbReference type="EMBL" id="BMYO01000002">
    <property type="protein sequence ID" value="GHD59548.1"/>
    <property type="molecule type" value="Genomic_DNA"/>
</dbReference>
<protein>
    <submittedName>
        <fullName evidence="1">Tail assembly protein</fullName>
    </submittedName>
</protein>
<dbReference type="Pfam" id="PF06805">
    <property type="entry name" value="Lambda_tail_I"/>
    <property type="match status" value="1"/>
</dbReference>
<dbReference type="InterPro" id="IPR010654">
    <property type="entry name" value="Phage_lambda_tail_I"/>
</dbReference>